<dbReference type="InterPro" id="IPR018490">
    <property type="entry name" value="cNMP-bd_dom_sf"/>
</dbReference>
<dbReference type="STRING" id="1678841.TBC1_111270"/>
<dbReference type="PATRIC" id="fig|1678841.3.peg.1442"/>
<protein>
    <submittedName>
        <fullName evidence="2">Protein containing cAMP-binding domain of CRP</fullName>
    </submittedName>
</protein>
<dbReference type="AlphaFoldDB" id="A0A0S7C2B0"/>
<dbReference type="CDD" id="cd00038">
    <property type="entry name" value="CAP_ED"/>
    <property type="match status" value="1"/>
</dbReference>
<dbReference type="InterPro" id="IPR000595">
    <property type="entry name" value="cNMP-bd_dom"/>
</dbReference>
<dbReference type="Gene3D" id="2.60.120.10">
    <property type="entry name" value="Jelly Rolls"/>
    <property type="match status" value="1"/>
</dbReference>
<evidence type="ECO:0000259" key="1">
    <source>
        <dbReference type="Pfam" id="PF00027"/>
    </source>
</evidence>
<dbReference type="EMBL" id="DF968182">
    <property type="protein sequence ID" value="GAP43128.1"/>
    <property type="molecule type" value="Genomic_DNA"/>
</dbReference>
<dbReference type="InterPro" id="IPR014710">
    <property type="entry name" value="RmlC-like_jellyroll"/>
</dbReference>
<sequence length="194" mass="22734">MELKISDLIAKEMFLTPEEIEAVDTLIPIKEFKKGRLLLEEGSIAKECYFNIKGCVRSYQILNGEEKTTQFFIEGDSIASLLSYLNKTPANHYFECIEDYTLAVLSFDNEQKLYKQHPKFEALCRNSIEQEFGKQQEVLQNYLTRNPEERYLMLQETRPELLQRVPQYHLATFLGVQPESLSRIRKRIAQKNKS</sequence>
<dbReference type="RefSeq" id="WP_062039897.1">
    <property type="nucleotide sequence ID" value="NZ_DF968182.1"/>
</dbReference>
<evidence type="ECO:0000313" key="3">
    <source>
        <dbReference type="Proteomes" id="UP000053091"/>
    </source>
</evidence>
<evidence type="ECO:0000313" key="2">
    <source>
        <dbReference type="EMBL" id="GAP43128.1"/>
    </source>
</evidence>
<proteinExistence type="predicted"/>
<gene>
    <name evidence="2" type="ORF">TBC1_111270</name>
</gene>
<organism evidence="2">
    <name type="scientific">Lentimicrobium saccharophilum</name>
    <dbReference type="NCBI Taxonomy" id="1678841"/>
    <lineage>
        <taxon>Bacteria</taxon>
        <taxon>Pseudomonadati</taxon>
        <taxon>Bacteroidota</taxon>
        <taxon>Bacteroidia</taxon>
        <taxon>Bacteroidales</taxon>
        <taxon>Lentimicrobiaceae</taxon>
        <taxon>Lentimicrobium</taxon>
    </lineage>
</organism>
<dbReference type="SUPFAM" id="SSF51206">
    <property type="entry name" value="cAMP-binding domain-like"/>
    <property type="match status" value="1"/>
</dbReference>
<feature type="domain" description="Cyclic nucleotide-binding" evidence="1">
    <location>
        <begin position="30"/>
        <end position="117"/>
    </location>
</feature>
<dbReference type="Pfam" id="PF00027">
    <property type="entry name" value="cNMP_binding"/>
    <property type="match status" value="1"/>
</dbReference>
<keyword evidence="3" id="KW-1185">Reference proteome</keyword>
<reference evidence="2" key="1">
    <citation type="journal article" date="2015" name="Genome Announc.">
        <title>Draft Genome Sequence of Bacteroidales Strain TBC1, a Novel Isolate from a Methanogenic Wastewater Treatment System.</title>
        <authorList>
            <person name="Tourlousse D.M."/>
            <person name="Matsuura N."/>
            <person name="Sun L."/>
            <person name="Toyonaga M."/>
            <person name="Kuroda K."/>
            <person name="Ohashi A."/>
            <person name="Cruz R."/>
            <person name="Yamaguchi T."/>
            <person name="Sekiguchi Y."/>
        </authorList>
    </citation>
    <scope>NUCLEOTIDE SEQUENCE [LARGE SCALE GENOMIC DNA]</scope>
    <source>
        <strain evidence="2">TBC1</strain>
    </source>
</reference>
<accession>A0A0S7C2B0</accession>
<name>A0A0S7C2B0_9BACT</name>
<dbReference type="Proteomes" id="UP000053091">
    <property type="component" value="Unassembled WGS sequence"/>
</dbReference>